<feature type="compositionally biased region" description="Basic residues" evidence="6">
    <location>
        <begin position="315"/>
        <end position="324"/>
    </location>
</feature>
<dbReference type="Pfam" id="PF00397">
    <property type="entry name" value="WW"/>
    <property type="match status" value="2"/>
</dbReference>
<name>A0AAA9S7L0_BOVIN</name>
<feature type="domain" description="WW" evidence="7">
    <location>
        <begin position="119"/>
        <end position="152"/>
    </location>
</feature>
<dbReference type="SMART" id="SM00456">
    <property type="entry name" value="WW"/>
    <property type="match status" value="2"/>
</dbReference>
<evidence type="ECO:0000256" key="3">
    <source>
        <dbReference type="ARBA" id="ARBA00022771"/>
    </source>
</evidence>
<evidence type="ECO:0000256" key="4">
    <source>
        <dbReference type="ARBA" id="ARBA00022833"/>
    </source>
</evidence>
<sequence length="357" mass="41059">MADYWKSQPKKFCDYCKCWIADNRPSIEFHERGKNHKENVAKRISEIKQKSLEKAKEEEKASKEFAAMEAAALKAYQEDLKRLGLESEISEPSVSPVTSTVPPTSASNQQKEKKKKKKDPSKGRWVEGITSEGHHYYYDLITGASQWEKPEGFQGNLKKATGKTVWIEGLSEDGYTYYYNTETGESRWEKPDDFIPHSGDLPSSKVNEKSLGTLEESKSSDSHGESDGEQEAGKEKKKEEIPTETQKLIIKFKGIFPTQGSNPSLLHCQQILYHLSHQKFFTKKIKIVIKELNQKHRKKKIPKGRIHQVQVKKNPKKKIPKGRVHQVQMKKNPKLIKSQTHMENGRKLNQKLSPMRR</sequence>
<dbReference type="SUPFAM" id="SSF51045">
    <property type="entry name" value="WW domain"/>
    <property type="match status" value="2"/>
</dbReference>
<dbReference type="SMART" id="SM00451">
    <property type="entry name" value="ZnF_U1"/>
    <property type="match status" value="1"/>
</dbReference>
<dbReference type="Gene3D" id="3.30.160.60">
    <property type="entry name" value="Classic Zinc Finger"/>
    <property type="match status" value="1"/>
</dbReference>
<accession>A0AAA9S7L0</accession>
<dbReference type="PANTHER" id="PTHR13173:SF10">
    <property type="entry name" value="WW DOMAIN-BINDING PROTEIN 4"/>
    <property type="match status" value="1"/>
</dbReference>
<keyword evidence="3" id="KW-0863">Zinc-finger</keyword>
<dbReference type="GO" id="GO:0003676">
    <property type="term" value="F:nucleic acid binding"/>
    <property type="evidence" value="ECO:0007669"/>
    <property type="project" value="InterPro"/>
</dbReference>
<reference evidence="9" key="3">
    <citation type="submission" date="2025-09" db="UniProtKB">
        <authorList>
            <consortium name="Ensembl"/>
        </authorList>
    </citation>
    <scope>IDENTIFICATION</scope>
    <source>
        <strain evidence="9">Hereford</strain>
    </source>
</reference>
<feature type="compositionally biased region" description="Low complexity" evidence="6">
    <location>
        <begin position="87"/>
        <end position="105"/>
    </location>
</feature>
<dbReference type="SUPFAM" id="SSF57667">
    <property type="entry name" value="beta-beta-alpha zinc fingers"/>
    <property type="match status" value="1"/>
</dbReference>
<evidence type="ECO:0000313" key="10">
    <source>
        <dbReference type="Proteomes" id="UP000009136"/>
    </source>
</evidence>
<evidence type="ECO:0000256" key="2">
    <source>
        <dbReference type="ARBA" id="ARBA00022723"/>
    </source>
</evidence>
<dbReference type="InterPro" id="IPR036020">
    <property type="entry name" value="WW_dom_sf"/>
</dbReference>
<dbReference type="GO" id="GO:0000398">
    <property type="term" value="P:mRNA splicing, via spliceosome"/>
    <property type="evidence" value="ECO:0007669"/>
    <property type="project" value="InterPro"/>
</dbReference>
<evidence type="ECO:0000256" key="5">
    <source>
        <dbReference type="ARBA" id="ARBA00023242"/>
    </source>
</evidence>
<feature type="region of interest" description="Disordered" evidence="6">
    <location>
        <begin position="87"/>
        <end position="126"/>
    </location>
</feature>
<dbReference type="InterPro" id="IPR000690">
    <property type="entry name" value="Matrin/U1-C_Znf_C2H2"/>
</dbReference>
<keyword evidence="5" id="KW-0539">Nucleus</keyword>
<dbReference type="InterPro" id="IPR001202">
    <property type="entry name" value="WW_dom"/>
</dbReference>
<dbReference type="GO" id="GO:0008270">
    <property type="term" value="F:zinc ion binding"/>
    <property type="evidence" value="ECO:0007669"/>
    <property type="project" value="UniProtKB-KW"/>
</dbReference>
<dbReference type="Gene3D" id="2.20.70.10">
    <property type="match status" value="2"/>
</dbReference>
<keyword evidence="2" id="KW-0479">Metal-binding</keyword>
<feature type="domain" description="WW" evidence="7">
    <location>
        <begin position="166"/>
        <end position="193"/>
    </location>
</feature>
<dbReference type="Ensembl" id="ENSBTAT00000105045.2">
    <property type="protein sequence ID" value="ENSBTAP00000082000.2"/>
    <property type="gene ID" value="ENSBTAG00000016637.6"/>
</dbReference>
<proteinExistence type="predicted"/>
<dbReference type="Pfam" id="PF06220">
    <property type="entry name" value="zf-U1"/>
    <property type="match status" value="1"/>
</dbReference>
<comment type="subcellular location">
    <subcellularLocation>
        <location evidence="1">Nucleus</location>
    </subcellularLocation>
</comment>
<keyword evidence="4" id="KW-0862">Zinc</keyword>
<feature type="compositionally biased region" description="Basic and acidic residues" evidence="6">
    <location>
        <begin position="215"/>
        <end position="241"/>
    </location>
</feature>
<gene>
    <name evidence="9" type="primary">WBP4</name>
</gene>
<keyword evidence="10" id="KW-1185">Reference proteome</keyword>
<protein>
    <submittedName>
        <fullName evidence="9">WW domain binding protein 4</fullName>
    </submittedName>
</protein>
<dbReference type="AlphaFoldDB" id="A0AAA9S7L0"/>
<evidence type="ECO:0000259" key="8">
    <source>
        <dbReference type="PROSITE" id="PS50171"/>
    </source>
</evidence>
<dbReference type="CDD" id="cd00201">
    <property type="entry name" value="WW"/>
    <property type="match status" value="2"/>
</dbReference>
<evidence type="ECO:0000313" key="9">
    <source>
        <dbReference type="Ensembl" id="ENSBTAP00000082000.2"/>
    </source>
</evidence>
<dbReference type="InterPro" id="IPR003604">
    <property type="entry name" value="Matrin/U1-like-C_Znf_C2H2"/>
</dbReference>
<feature type="region of interest" description="Disordered" evidence="6">
    <location>
        <begin position="188"/>
        <end position="242"/>
    </location>
</feature>
<dbReference type="GO" id="GO:0005681">
    <property type="term" value="C:spliceosomal complex"/>
    <property type="evidence" value="ECO:0007669"/>
    <property type="project" value="UniProtKB-KW"/>
</dbReference>
<dbReference type="PROSITE" id="PS50171">
    <property type="entry name" value="ZF_MATRIN"/>
    <property type="match status" value="1"/>
</dbReference>
<evidence type="ECO:0000259" key="7">
    <source>
        <dbReference type="PROSITE" id="PS50020"/>
    </source>
</evidence>
<reference evidence="9" key="2">
    <citation type="submission" date="2025-08" db="UniProtKB">
        <authorList>
            <consortium name="Ensembl"/>
        </authorList>
    </citation>
    <scope>IDENTIFICATION</scope>
    <source>
        <strain evidence="9">Hereford</strain>
    </source>
</reference>
<dbReference type="PANTHER" id="PTHR13173">
    <property type="entry name" value="WW DOMAIN BINDING PROTEIN 4"/>
    <property type="match status" value="1"/>
</dbReference>
<dbReference type="PROSITE" id="PS50020">
    <property type="entry name" value="WW_DOMAIN_2"/>
    <property type="match status" value="2"/>
</dbReference>
<evidence type="ECO:0000256" key="1">
    <source>
        <dbReference type="ARBA" id="ARBA00004123"/>
    </source>
</evidence>
<dbReference type="InterPro" id="IPR013085">
    <property type="entry name" value="U1-CZ_Znf_C2H2"/>
</dbReference>
<feature type="region of interest" description="Disordered" evidence="6">
    <location>
        <begin position="315"/>
        <end position="357"/>
    </location>
</feature>
<feature type="domain" description="Matrin-type" evidence="8">
    <location>
        <begin position="11"/>
        <end position="42"/>
    </location>
</feature>
<dbReference type="InterPro" id="IPR036236">
    <property type="entry name" value="Znf_C2H2_sf"/>
</dbReference>
<organism evidence="9 10">
    <name type="scientific">Bos taurus</name>
    <name type="common">Bovine</name>
    <dbReference type="NCBI Taxonomy" id="9913"/>
    <lineage>
        <taxon>Eukaryota</taxon>
        <taxon>Metazoa</taxon>
        <taxon>Chordata</taxon>
        <taxon>Craniata</taxon>
        <taxon>Vertebrata</taxon>
        <taxon>Euteleostomi</taxon>
        <taxon>Mammalia</taxon>
        <taxon>Eutheria</taxon>
        <taxon>Laurasiatheria</taxon>
        <taxon>Artiodactyla</taxon>
        <taxon>Ruminantia</taxon>
        <taxon>Pecora</taxon>
        <taxon>Bovidae</taxon>
        <taxon>Bovinae</taxon>
        <taxon>Bos</taxon>
    </lineage>
</organism>
<dbReference type="GeneTree" id="ENSGT00390000013956"/>
<reference evidence="9" key="1">
    <citation type="submission" date="2018-03" db="EMBL/GenBank/DDBJ databases">
        <title>ARS-UCD1.2.</title>
        <authorList>
            <person name="Rosen B.D."/>
            <person name="Bickhart D.M."/>
            <person name="Koren S."/>
            <person name="Schnabel R.D."/>
            <person name="Hall R."/>
            <person name="Zimin A."/>
            <person name="Dreischer C."/>
            <person name="Schultheiss S."/>
            <person name="Schroeder S.G."/>
            <person name="Elsik C.G."/>
            <person name="Couldrey C."/>
            <person name="Liu G.E."/>
            <person name="Van Tassell C.P."/>
            <person name="Phillippy A.M."/>
            <person name="Smith T.P.L."/>
            <person name="Medrano J.F."/>
        </authorList>
    </citation>
    <scope>NUCLEOTIDE SEQUENCE [LARGE SCALE GENOMIC DNA]</scope>
    <source>
        <strain evidence="9">Hereford</strain>
    </source>
</reference>
<dbReference type="InterPro" id="IPR040023">
    <property type="entry name" value="WBP4"/>
</dbReference>
<evidence type="ECO:0000256" key="6">
    <source>
        <dbReference type="SAM" id="MobiDB-lite"/>
    </source>
</evidence>
<dbReference type="Proteomes" id="UP000009136">
    <property type="component" value="Chromosome 12"/>
</dbReference>
<dbReference type="PROSITE" id="PS01159">
    <property type="entry name" value="WW_DOMAIN_1"/>
    <property type="match status" value="2"/>
</dbReference>